<dbReference type="Proteomes" id="UP000230886">
    <property type="component" value="Unassembled WGS sequence"/>
</dbReference>
<sequence length="106" mass="11663">MTVTDQAFVHPSEQAEARGTHYIEGAVQVYLMRDLDGTDAWVVDPSSFGESLYSDHDKGLENGECRCGNPAECEAVKIRMAMANLPDGEELMHMLADSLGYTVTKH</sequence>
<gene>
    <name evidence="1" type="ORF">CHR55_30370</name>
</gene>
<protein>
    <submittedName>
        <fullName evidence="1">Uncharacterized protein</fullName>
    </submittedName>
</protein>
<proteinExistence type="predicted"/>
<evidence type="ECO:0000313" key="1">
    <source>
        <dbReference type="EMBL" id="PCK23277.1"/>
    </source>
</evidence>
<dbReference type="RefSeq" id="WP_099698755.1">
    <property type="nucleotide sequence ID" value="NZ_NOVD01000053.1"/>
</dbReference>
<dbReference type="AlphaFoldDB" id="A0A2A5J212"/>
<dbReference type="EMBL" id="NOVD01000053">
    <property type="protein sequence ID" value="PCK23277.1"/>
    <property type="molecule type" value="Genomic_DNA"/>
</dbReference>
<name>A0A2A5J212_RHOSG</name>
<reference evidence="1 2" key="1">
    <citation type="submission" date="2017-07" db="EMBL/GenBank/DDBJ databases">
        <title>Draft sequence of Rhodococcus enclensis 23b-28.</title>
        <authorList>
            <person name="Besaury L."/>
            <person name="Sancelme M."/>
            <person name="Amato P."/>
            <person name="Lallement A."/>
            <person name="Delort A.-M."/>
        </authorList>
    </citation>
    <scope>NUCLEOTIDE SEQUENCE [LARGE SCALE GENOMIC DNA]</scope>
    <source>
        <strain evidence="1 2">23b-28</strain>
    </source>
</reference>
<accession>A0A2A5J212</accession>
<evidence type="ECO:0000313" key="2">
    <source>
        <dbReference type="Proteomes" id="UP000230886"/>
    </source>
</evidence>
<organism evidence="1 2">
    <name type="scientific">Rhodococcus qingshengii</name>
    <dbReference type="NCBI Taxonomy" id="334542"/>
    <lineage>
        <taxon>Bacteria</taxon>
        <taxon>Bacillati</taxon>
        <taxon>Actinomycetota</taxon>
        <taxon>Actinomycetes</taxon>
        <taxon>Mycobacteriales</taxon>
        <taxon>Nocardiaceae</taxon>
        <taxon>Rhodococcus</taxon>
        <taxon>Rhodococcus erythropolis group</taxon>
    </lineage>
</organism>
<comment type="caution">
    <text evidence="1">The sequence shown here is derived from an EMBL/GenBank/DDBJ whole genome shotgun (WGS) entry which is preliminary data.</text>
</comment>